<evidence type="ECO:0000256" key="1">
    <source>
        <dbReference type="SAM" id="Phobius"/>
    </source>
</evidence>
<dbReference type="EMBL" id="BLJN01000001">
    <property type="protein sequence ID" value="GFE78595.1"/>
    <property type="molecule type" value="Genomic_DNA"/>
</dbReference>
<sequence length="112" mass="12771">MKIIGFAFVILLYAYACYLGVRGYFLVAARLRRKALGSVTRNALTYAWFLVFIALVVPFAIFFPLWVNTEWMVFADDEDSRMLLLLLGAACLALTAWTGWRRSRTSADSLVY</sequence>
<evidence type="ECO:0000313" key="2">
    <source>
        <dbReference type="EMBL" id="GFE78595.1"/>
    </source>
</evidence>
<dbReference type="AlphaFoldDB" id="A0A829Y6K6"/>
<feature type="transmembrane region" description="Helical" evidence="1">
    <location>
        <begin position="82"/>
        <end position="100"/>
    </location>
</feature>
<organism evidence="2 3">
    <name type="scientific">Steroidobacter agaridevorans</name>
    <dbReference type="NCBI Taxonomy" id="2695856"/>
    <lineage>
        <taxon>Bacteria</taxon>
        <taxon>Pseudomonadati</taxon>
        <taxon>Pseudomonadota</taxon>
        <taxon>Gammaproteobacteria</taxon>
        <taxon>Steroidobacterales</taxon>
        <taxon>Steroidobacteraceae</taxon>
        <taxon>Steroidobacter</taxon>
    </lineage>
</organism>
<protein>
    <submittedName>
        <fullName evidence="2">Uncharacterized protein</fullName>
    </submittedName>
</protein>
<proteinExistence type="predicted"/>
<keyword evidence="1" id="KW-0812">Transmembrane</keyword>
<dbReference type="RefSeq" id="WP_161810473.1">
    <property type="nucleotide sequence ID" value="NZ_BLJN01000001.1"/>
</dbReference>
<reference evidence="3" key="1">
    <citation type="submission" date="2020-01" db="EMBL/GenBank/DDBJ databases">
        <title>'Steroidobacter agaridevorans' sp. nov., agar-degrading bacteria isolated from rhizosphere soils.</title>
        <authorList>
            <person name="Ikenaga M."/>
            <person name="Kataoka M."/>
            <person name="Murouchi A."/>
            <person name="Katsuragi S."/>
            <person name="Sakai M."/>
        </authorList>
    </citation>
    <scope>NUCLEOTIDE SEQUENCE [LARGE SCALE GENOMIC DNA]</scope>
    <source>
        <strain evidence="3">YU21-B</strain>
    </source>
</reference>
<feature type="transmembrane region" description="Helical" evidence="1">
    <location>
        <begin position="6"/>
        <end position="25"/>
    </location>
</feature>
<accession>A0A829Y6K6</accession>
<keyword evidence="1" id="KW-1133">Transmembrane helix</keyword>
<keyword evidence="1" id="KW-0472">Membrane</keyword>
<feature type="transmembrane region" description="Helical" evidence="1">
    <location>
        <begin position="46"/>
        <end position="67"/>
    </location>
</feature>
<evidence type="ECO:0000313" key="3">
    <source>
        <dbReference type="Proteomes" id="UP000445000"/>
    </source>
</evidence>
<name>A0A829Y6K6_9GAMM</name>
<gene>
    <name evidence="2" type="ORF">GCM10011487_05950</name>
</gene>
<dbReference type="Proteomes" id="UP000445000">
    <property type="component" value="Unassembled WGS sequence"/>
</dbReference>
<comment type="caution">
    <text evidence="2">The sequence shown here is derived from an EMBL/GenBank/DDBJ whole genome shotgun (WGS) entry which is preliminary data.</text>
</comment>
<keyword evidence="3" id="KW-1185">Reference proteome</keyword>